<name>A0A8J2Z4X9_9GAMM</name>
<evidence type="ECO:0000256" key="3">
    <source>
        <dbReference type="ARBA" id="ARBA00022692"/>
    </source>
</evidence>
<evidence type="ECO:0000256" key="5">
    <source>
        <dbReference type="ARBA" id="ARBA00023136"/>
    </source>
</evidence>
<keyword evidence="9" id="KW-1185">Reference proteome</keyword>
<dbReference type="AlphaFoldDB" id="A0A8J2Z4X9"/>
<evidence type="ECO:0000313" key="8">
    <source>
        <dbReference type="EMBL" id="GGF99674.1"/>
    </source>
</evidence>
<keyword evidence="3 7" id="KW-0812">Transmembrane</keyword>
<dbReference type="GO" id="GO:0016020">
    <property type="term" value="C:membrane"/>
    <property type="evidence" value="ECO:0007669"/>
    <property type="project" value="UniProtKB-SubCell"/>
</dbReference>
<keyword evidence="5 7" id="KW-0472">Membrane</keyword>
<dbReference type="Proteomes" id="UP000636949">
    <property type="component" value="Unassembled WGS sequence"/>
</dbReference>
<reference evidence="8" key="1">
    <citation type="journal article" date="2014" name="Int. J. Syst. Evol. Microbiol.">
        <title>Complete genome sequence of Corynebacterium casei LMG S-19264T (=DSM 44701T), isolated from a smear-ripened cheese.</title>
        <authorList>
            <consortium name="US DOE Joint Genome Institute (JGI-PGF)"/>
            <person name="Walter F."/>
            <person name="Albersmeier A."/>
            <person name="Kalinowski J."/>
            <person name="Ruckert C."/>
        </authorList>
    </citation>
    <scope>NUCLEOTIDE SEQUENCE</scope>
    <source>
        <strain evidence="8">CGMCC 1.15758</strain>
    </source>
</reference>
<dbReference type="OrthoDB" id="9766860at2"/>
<dbReference type="InterPro" id="IPR042217">
    <property type="entry name" value="T4SS_VirB10/TrbI"/>
</dbReference>
<accession>A0A8J2Z4X9</accession>
<feature type="transmembrane region" description="Helical" evidence="7">
    <location>
        <begin position="25"/>
        <end position="45"/>
    </location>
</feature>
<dbReference type="EMBL" id="BMJS01000017">
    <property type="protein sequence ID" value="GGF99674.1"/>
    <property type="molecule type" value="Genomic_DNA"/>
</dbReference>
<evidence type="ECO:0000256" key="4">
    <source>
        <dbReference type="ARBA" id="ARBA00022989"/>
    </source>
</evidence>
<keyword evidence="4 7" id="KW-1133">Transmembrane helix</keyword>
<dbReference type="Gene3D" id="2.40.128.260">
    <property type="entry name" value="Type IV secretion system, VirB10/TraB/TrbI"/>
    <property type="match status" value="1"/>
</dbReference>
<organism evidence="8 9">
    <name type="scientific">Cysteiniphilum litorale</name>
    <dbReference type="NCBI Taxonomy" id="2056700"/>
    <lineage>
        <taxon>Bacteria</taxon>
        <taxon>Pseudomonadati</taxon>
        <taxon>Pseudomonadota</taxon>
        <taxon>Gammaproteobacteria</taxon>
        <taxon>Thiotrichales</taxon>
        <taxon>Fastidiosibacteraceae</taxon>
        <taxon>Cysteiniphilum</taxon>
    </lineage>
</organism>
<feature type="region of interest" description="Disordered" evidence="6">
    <location>
        <begin position="125"/>
        <end position="144"/>
    </location>
</feature>
<comment type="subcellular location">
    <subcellularLocation>
        <location evidence="1">Membrane</location>
        <topology evidence="1">Single-pass membrane protein</topology>
    </subcellularLocation>
</comment>
<dbReference type="InterPro" id="IPR005498">
    <property type="entry name" value="T4SS_VirB10/TraB/TrbI"/>
</dbReference>
<evidence type="ECO:0000256" key="1">
    <source>
        <dbReference type="ARBA" id="ARBA00004167"/>
    </source>
</evidence>
<gene>
    <name evidence="8" type="ORF">GCM10010995_16230</name>
</gene>
<evidence type="ECO:0000256" key="6">
    <source>
        <dbReference type="SAM" id="MobiDB-lite"/>
    </source>
</evidence>
<sequence length="415" mass="44569">MAKKEQDKLGLRASPPKSSELNKKLITIVGGGLLLIIIVAFIFSINAPKKSSTGMNSSDLSANASGASLKVSDELSSYKDAQAIRKRLGMDQPVKVVQQENPELQRMINQQRSQLQELQTQINSLKNQPRSVQKPAEPSYSPMDREAMNAPIFFGGGAPRPIPQDGQDKDKAKQDGQQAAKTPEEQRENFMKGGLTAKDITNENTIQKPISDNVIMAGNSIPAILQTKIVSDLPGTIVARVAKDVYDTLTGSVLLIPRGSSLIGQYNSSTVYGDTSVQVKFIRLIRPDGTSIILPNQQGMDDSGVSGLTDEVNNHWGQLIGAAALSTVFNVPAVAAQVASQGQTGQYVDGQFVPNYSNVAQNSVLQSLGQTATQVGGKITDRAMNLKPTITINSGKEFSVLVTKDTYLPPYGQSE</sequence>
<evidence type="ECO:0000256" key="7">
    <source>
        <dbReference type="SAM" id="Phobius"/>
    </source>
</evidence>
<dbReference type="CDD" id="cd16429">
    <property type="entry name" value="VirB10"/>
    <property type="match status" value="1"/>
</dbReference>
<comment type="similarity">
    <text evidence="2">Belongs to the TrbI/VirB10 family.</text>
</comment>
<dbReference type="Pfam" id="PF03743">
    <property type="entry name" value="TrbI"/>
    <property type="match status" value="1"/>
</dbReference>
<proteinExistence type="inferred from homology"/>
<comment type="caution">
    <text evidence="8">The sequence shown here is derived from an EMBL/GenBank/DDBJ whole genome shotgun (WGS) entry which is preliminary data.</text>
</comment>
<evidence type="ECO:0008006" key="10">
    <source>
        <dbReference type="Google" id="ProtNLM"/>
    </source>
</evidence>
<protein>
    <recommendedName>
        <fullName evidence="10">Conjugal transfer protein TrbI</fullName>
    </recommendedName>
</protein>
<evidence type="ECO:0000256" key="2">
    <source>
        <dbReference type="ARBA" id="ARBA00010265"/>
    </source>
</evidence>
<dbReference type="RefSeq" id="WP_117002869.1">
    <property type="nucleotide sequence ID" value="NZ_BMJS01000017.1"/>
</dbReference>
<evidence type="ECO:0000313" key="9">
    <source>
        <dbReference type="Proteomes" id="UP000636949"/>
    </source>
</evidence>
<feature type="region of interest" description="Disordered" evidence="6">
    <location>
        <begin position="154"/>
        <end position="187"/>
    </location>
</feature>
<reference evidence="8" key="2">
    <citation type="submission" date="2020-09" db="EMBL/GenBank/DDBJ databases">
        <authorList>
            <person name="Sun Q."/>
            <person name="Zhou Y."/>
        </authorList>
    </citation>
    <scope>NUCLEOTIDE SEQUENCE</scope>
    <source>
        <strain evidence="8">CGMCC 1.15758</strain>
    </source>
</reference>